<reference evidence="2" key="1">
    <citation type="submission" date="2016-11" db="UniProtKB">
        <authorList>
            <consortium name="WormBaseParasite"/>
        </authorList>
    </citation>
    <scope>IDENTIFICATION</scope>
    <source>
        <strain evidence="2">KR3021</strain>
    </source>
</reference>
<dbReference type="Proteomes" id="UP000095286">
    <property type="component" value="Unplaced"/>
</dbReference>
<protein>
    <submittedName>
        <fullName evidence="2">EFG_II domain-containing protein</fullName>
    </submittedName>
</protein>
<dbReference type="WBParaSite" id="RSKR_0000092700.1">
    <property type="protein sequence ID" value="RSKR_0000092700.1"/>
    <property type="gene ID" value="RSKR_0000092700"/>
</dbReference>
<sequence length="151" mass="17127">MHIPEPVISMPIKPVNKKDGDNLMKALNRFAKEDPTFKKEYNNEETGISGMKNTNVEFTDQIIGEGPLMKSKVAGINVIVKDGQTHALDSTQIAIISKMMCEAYHKGEWMLLEPIIKVQFVKLLRLYMLLNCGVKSTQSASQVFKKLFIYY</sequence>
<proteinExistence type="predicted"/>
<organism evidence="1 2">
    <name type="scientific">Rhabditophanes sp. KR3021</name>
    <dbReference type="NCBI Taxonomy" id="114890"/>
    <lineage>
        <taxon>Eukaryota</taxon>
        <taxon>Metazoa</taxon>
        <taxon>Ecdysozoa</taxon>
        <taxon>Nematoda</taxon>
        <taxon>Chromadorea</taxon>
        <taxon>Rhabditida</taxon>
        <taxon>Tylenchina</taxon>
        <taxon>Panagrolaimomorpha</taxon>
        <taxon>Strongyloidoidea</taxon>
        <taxon>Alloionematidae</taxon>
        <taxon>Rhabditophanes</taxon>
    </lineage>
</organism>
<name>A0AC35TIG1_9BILA</name>
<evidence type="ECO:0000313" key="1">
    <source>
        <dbReference type="Proteomes" id="UP000095286"/>
    </source>
</evidence>
<evidence type="ECO:0000313" key="2">
    <source>
        <dbReference type="WBParaSite" id="RSKR_0000092700.1"/>
    </source>
</evidence>
<accession>A0AC35TIG1</accession>